<evidence type="ECO:0000313" key="3">
    <source>
        <dbReference type="EMBL" id="CAD8665165.1"/>
    </source>
</evidence>
<gene>
    <name evidence="3" type="ORF">CLEI1391_LOCUS1243</name>
</gene>
<keyword evidence="1" id="KW-0808">Transferase</keyword>
<evidence type="ECO:0000256" key="1">
    <source>
        <dbReference type="ARBA" id="ARBA00022679"/>
    </source>
</evidence>
<reference evidence="3" key="1">
    <citation type="submission" date="2021-01" db="EMBL/GenBank/DDBJ databases">
        <authorList>
            <person name="Corre E."/>
            <person name="Pelletier E."/>
            <person name="Niang G."/>
            <person name="Scheremetjew M."/>
            <person name="Finn R."/>
            <person name="Kale V."/>
            <person name="Holt S."/>
            <person name="Cochrane G."/>
            <person name="Meng A."/>
            <person name="Brown T."/>
            <person name="Cohen L."/>
        </authorList>
    </citation>
    <scope>NUCLEOTIDE SEQUENCE</scope>
    <source>
        <strain evidence="3">SAG 11-49</strain>
    </source>
</reference>
<dbReference type="AlphaFoldDB" id="A0A7S0R2D5"/>
<dbReference type="Gene3D" id="3.40.50.150">
    <property type="entry name" value="Vaccinia Virus protein VP39"/>
    <property type="match status" value="1"/>
</dbReference>
<dbReference type="InterPro" id="IPR029063">
    <property type="entry name" value="SAM-dependent_MTases_sf"/>
</dbReference>
<dbReference type="PANTHER" id="PTHR43861:SF3">
    <property type="entry name" value="PUTATIVE (AFU_ORTHOLOGUE AFUA_2G14390)-RELATED"/>
    <property type="match status" value="1"/>
</dbReference>
<dbReference type="SUPFAM" id="SSF53335">
    <property type="entry name" value="S-adenosyl-L-methionine-dependent methyltransferases"/>
    <property type="match status" value="1"/>
</dbReference>
<name>A0A7S0R2D5_9CHLO</name>
<protein>
    <recommendedName>
        <fullName evidence="2">Methyltransferase domain-containing protein</fullName>
    </recommendedName>
</protein>
<organism evidence="3">
    <name type="scientific">Chlamydomonas leiostraca</name>
    <dbReference type="NCBI Taxonomy" id="1034604"/>
    <lineage>
        <taxon>Eukaryota</taxon>
        <taxon>Viridiplantae</taxon>
        <taxon>Chlorophyta</taxon>
        <taxon>core chlorophytes</taxon>
        <taxon>Chlorophyceae</taxon>
        <taxon>CS clade</taxon>
        <taxon>Chlamydomonadales</taxon>
        <taxon>Chlamydomonadaceae</taxon>
        <taxon>Chlamydomonas</taxon>
    </lineage>
</organism>
<dbReference type="PANTHER" id="PTHR43861">
    <property type="entry name" value="TRANS-ACONITATE 2-METHYLTRANSFERASE-RELATED"/>
    <property type="match status" value="1"/>
</dbReference>
<proteinExistence type="predicted"/>
<dbReference type="InterPro" id="IPR041698">
    <property type="entry name" value="Methyltransf_25"/>
</dbReference>
<evidence type="ECO:0000259" key="2">
    <source>
        <dbReference type="Pfam" id="PF13649"/>
    </source>
</evidence>
<dbReference type="Pfam" id="PF13649">
    <property type="entry name" value="Methyltransf_25"/>
    <property type="match status" value="1"/>
</dbReference>
<dbReference type="EMBL" id="HBFB01002463">
    <property type="protein sequence ID" value="CAD8665165.1"/>
    <property type="molecule type" value="Transcribed_RNA"/>
</dbReference>
<accession>A0A7S0R2D5</accession>
<dbReference type="GO" id="GO:0016740">
    <property type="term" value="F:transferase activity"/>
    <property type="evidence" value="ECO:0007669"/>
    <property type="project" value="UniProtKB-KW"/>
</dbReference>
<sequence>MESSVWDKRYGSSEYVYGQEPNVFIAAAAERYLKQPCSIVELASGEGRNVVHLAKAGHNVAAVDWSQAGLDKTRTLAEQAGCGARITYHPADVTTFQPPQPVQAVVLSFCHIPAPDKPRFIANALAMLARGGLVLCECFHPDQIAKGYREKSGGPHDPAMMWSLAELRGLVAGEAGQEEEGSETEYELREGSLHHGLGAVTRWVWRKGA</sequence>
<feature type="domain" description="Methyltransferase" evidence="2">
    <location>
        <begin position="39"/>
        <end position="132"/>
    </location>
</feature>
<dbReference type="CDD" id="cd02440">
    <property type="entry name" value="AdoMet_MTases"/>
    <property type="match status" value="1"/>
</dbReference>